<comment type="caution">
    <text evidence="1">The sequence shown here is derived from an EMBL/GenBank/DDBJ whole genome shotgun (WGS) entry which is preliminary data.</text>
</comment>
<accession>A0A9P4H9S8</accession>
<evidence type="ECO:0000313" key="1">
    <source>
        <dbReference type="EMBL" id="KAF2030698.1"/>
    </source>
</evidence>
<organism evidence="1 2">
    <name type="scientific">Setomelanomma holmii</name>
    <dbReference type="NCBI Taxonomy" id="210430"/>
    <lineage>
        <taxon>Eukaryota</taxon>
        <taxon>Fungi</taxon>
        <taxon>Dikarya</taxon>
        <taxon>Ascomycota</taxon>
        <taxon>Pezizomycotina</taxon>
        <taxon>Dothideomycetes</taxon>
        <taxon>Pleosporomycetidae</taxon>
        <taxon>Pleosporales</taxon>
        <taxon>Pleosporineae</taxon>
        <taxon>Phaeosphaeriaceae</taxon>
        <taxon>Setomelanomma</taxon>
    </lineage>
</organism>
<feature type="non-terminal residue" evidence="1">
    <location>
        <position position="1"/>
    </location>
</feature>
<evidence type="ECO:0000313" key="2">
    <source>
        <dbReference type="Proteomes" id="UP000799777"/>
    </source>
</evidence>
<sequence length="271" mass="30706">HIDLGSEFHNHVQAYAKWTTALVSVSSRIVDTLRSTFNKVYKDGESPEDVCIAIISVPDGHRAVYRSARTLAEKCMLENPTLFHYEYIFEWEIPTQYLVHKVSVQTLLHRGLDLHKYLEGNKLPGSSDLSQELAKSPLDPSIGGWEVGISLGCMARCSGARAPVGKIAWHLHHDCSRVRHFDGDAQFAIISYWDEETSHLEFEHFFGIEDGIETALIDWWIADSRFLDDHEEHCAWALQISEDGEGDAGFDQVTREELITRIEDAAIKRGL</sequence>
<protein>
    <submittedName>
        <fullName evidence="1">Uncharacterized protein</fullName>
    </submittedName>
</protein>
<dbReference type="EMBL" id="ML978187">
    <property type="protein sequence ID" value="KAF2030698.1"/>
    <property type="molecule type" value="Genomic_DNA"/>
</dbReference>
<keyword evidence="2" id="KW-1185">Reference proteome</keyword>
<reference evidence="1" key="1">
    <citation type="journal article" date="2020" name="Stud. Mycol.">
        <title>101 Dothideomycetes genomes: a test case for predicting lifestyles and emergence of pathogens.</title>
        <authorList>
            <person name="Haridas S."/>
            <person name="Albert R."/>
            <person name="Binder M."/>
            <person name="Bloem J."/>
            <person name="Labutti K."/>
            <person name="Salamov A."/>
            <person name="Andreopoulos B."/>
            <person name="Baker S."/>
            <person name="Barry K."/>
            <person name="Bills G."/>
            <person name="Bluhm B."/>
            <person name="Cannon C."/>
            <person name="Castanera R."/>
            <person name="Culley D."/>
            <person name="Daum C."/>
            <person name="Ezra D."/>
            <person name="Gonzalez J."/>
            <person name="Henrissat B."/>
            <person name="Kuo A."/>
            <person name="Liang C."/>
            <person name="Lipzen A."/>
            <person name="Lutzoni F."/>
            <person name="Magnuson J."/>
            <person name="Mondo S."/>
            <person name="Nolan M."/>
            <person name="Ohm R."/>
            <person name="Pangilinan J."/>
            <person name="Park H.-J."/>
            <person name="Ramirez L."/>
            <person name="Alfaro M."/>
            <person name="Sun H."/>
            <person name="Tritt A."/>
            <person name="Yoshinaga Y."/>
            <person name="Zwiers L.-H."/>
            <person name="Turgeon B."/>
            <person name="Goodwin S."/>
            <person name="Spatafora J."/>
            <person name="Crous P."/>
            <person name="Grigoriev I."/>
        </authorList>
    </citation>
    <scope>NUCLEOTIDE SEQUENCE</scope>
    <source>
        <strain evidence="1">CBS 110217</strain>
    </source>
</reference>
<dbReference type="OrthoDB" id="3783227at2759"/>
<gene>
    <name evidence="1" type="ORF">EK21DRAFT_64820</name>
</gene>
<name>A0A9P4H9S8_9PLEO</name>
<dbReference type="AlphaFoldDB" id="A0A9P4H9S8"/>
<proteinExistence type="predicted"/>
<dbReference type="Proteomes" id="UP000799777">
    <property type="component" value="Unassembled WGS sequence"/>
</dbReference>